<reference evidence="1" key="1">
    <citation type="journal article" date="2014" name="Int. J. Syst. Evol. Microbiol.">
        <title>Complete genome sequence of Corynebacterium casei LMG S-19264T (=DSM 44701T), isolated from a smear-ripened cheese.</title>
        <authorList>
            <consortium name="US DOE Joint Genome Institute (JGI-PGF)"/>
            <person name="Walter F."/>
            <person name="Albersmeier A."/>
            <person name="Kalinowski J."/>
            <person name="Ruckert C."/>
        </authorList>
    </citation>
    <scope>NUCLEOTIDE SEQUENCE</scope>
    <source>
        <strain evidence="1">KCTC 12368</strain>
    </source>
</reference>
<comment type="caution">
    <text evidence="1">The sequence shown here is derived from an EMBL/GenBank/DDBJ whole genome shotgun (WGS) entry which is preliminary data.</text>
</comment>
<dbReference type="Proteomes" id="UP000619457">
    <property type="component" value="Unassembled WGS sequence"/>
</dbReference>
<name>A0A918PRU3_9BACT</name>
<keyword evidence="2" id="KW-1185">Reference proteome</keyword>
<dbReference type="RefSeq" id="WP_018472306.1">
    <property type="nucleotide sequence ID" value="NZ_BMWX01000002.1"/>
</dbReference>
<dbReference type="InterPro" id="IPR027056">
    <property type="entry name" value="Gluconate_2DH_su3"/>
</dbReference>
<protein>
    <recommendedName>
        <fullName evidence="3">Gluconate 2-dehydrogenase subunit 3</fullName>
    </recommendedName>
</protein>
<dbReference type="EMBL" id="BMWX01000002">
    <property type="protein sequence ID" value="GGZ20677.1"/>
    <property type="molecule type" value="Genomic_DNA"/>
</dbReference>
<accession>A0A918PRU3</accession>
<evidence type="ECO:0008006" key="3">
    <source>
        <dbReference type="Google" id="ProtNLM"/>
    </source>
</evidence>
<gene>
    <name evidence="1" type="ORF">GCM10007049_11580</name>
</gene>
<sequence>MNRRLALKQLALAAGGIALIPSCTFSEEEVLTAYDELEITASDAEQLQAVIDTIFPKTTLKGGVELGVDQFVLVMANDCLAENEQQQFVKGLKGFGSFTKENFGTSFTKMDEAERKTHLQSMMAGTEKKGEQQLATQEFLAITKKFGLQGYMKSEYYMTEIMPYQQVPGPVFIGKKKIDASEKVNING</sequence>
<evidence type="ECO:0000313" key="2">
    <source>
        <dbReference type="Proteomes" id="UP000619457"/>
    </source>
</evidence>
<reference evidence="1" key="2">
    <citation type="submission" date="2020-09" db="EMBL/GenBank/DDBJ databases">
        <authorList>
            <person name="Sun Q."/>
            <person name="Kim S."/>
        </authorList>
    </citation>
    <scope>NUCLEOTIDE SEQUENCE</scope>
    <source>
        <strain evidence="1">KCTC 12368</strain>
    </source>
</reference>
<proteinExistence type="predicted"/>
<dbReference type="AlphaFoldDB" id="A0A918PRU3"/>
<evidence type="ECO:0000313" key="1">
    <source>
        <dbReference type="EMBL" id="GGZ20677.1"/>
    </source>
</evidence>
<dbReference type="Pfam" id="PF13618">
    <property type="entry name" value="Gluconate_2-dh3"/>
    <property type="match status" value="1"/>
</dbReference>
<organism evidence="1 2">
    <name type="scientific">Echinicola pacifica</name>
    <dbReference type="NCBI Taxonomy" id="346377"/>
    <lineage>
        <taxon>Bacteria</taxon>
        <taxon>Pseudomonadati</taxon>
        <taxon>Bacteroidota</taxon>
        <taxon>Cytophagia</taxon>
        <taxon>Cytophagales</taxon>
        <taxon>Cyclobacteriaceae</taxon>
        <taxon>Echinicola</taxon>
    </lineage>
</organism>